<keyword evidence="5 9" id="KW-0547">Nucleotide-binding</keyword>
<feature type="binding site" evidence="9">
    <location>
        <begin position="103"/>
        <end position="113"/>
    </location>
    <ligand>
        <name>ATP</name>
        <dbReference type="ChEBI" id="CHEBI:30616"/>
    </ligand>
</feature>
<comment type="function">
    <text evidence="9">Catalyzes the phosphorylation of the position 2 hydroxy group of 4-diphosphocytidyl-2C-methyl-D-erythritol.</text>
</comment>
<reference evidence="12" key="1">
    <citation type="submission" date="2021-02" db="EMBL/GenBank/DDBJ databases">
        <title>Draft genome sequence of Microbispora sp. RL4-1S isolated from rice leaves in Thailand.</title>
        <authorList>
            <person name="Muangham S."/>
            <person name="Duangmal K."/>
        </authorList>
    </citation>
    <scope>NUCLEOTIDE SEQUENCE</scope>
    <source>
        <strain evidence="12">RL4-1S</strain>
    </source>
</reference>
<dbReference type="HAMAP" id="MF_00061">
    <property type="entry name" value="IspE"/>
    <property type="match status" value="1"/>
</dbReference>
<keyword evidence="7 9" id="KW-0067">ATP-binding</keyword>
<evidence type="ECO:0000256" key="9">
    <source>
        <dbReference type="HAMAP-Rule" id="MF_00061"/>
    </source>
</evidence>
<feature type="domain" description="GHMP kinase N-terminal" evidence="10">
    <location>
        <begin position="75"/>
        <end position="153"/>
    </location>
</feature>
<dbReference type="GO" id="GO:0005524">
    <property type="term" value="F:ATP binding"/>
    <property type="evidence" value="ECO:0007669"/>
    <property type="project" value="UniProtKB-UniRule"/>
</dbReference>
<dbReference type="InterPro" id="IPR004424">
    <property type="entry name" value="IspE"/>
</dbReference>
<dbReference type="EC" id="2.7.1.148" evidence="2 9"/>
<evidence type="ECO:0000313" key="12">
    <source>
        <dbReference type="EMBL" id="MBP2705372.1"/>
    </source>
</evidence>
<feature type="active site" evidence="9">
    <location>
        <position position="11"/>
    </location>
</feature>
<dbReference type="GO" id="GO:0019288">
    <property type="term" value="P:isopentenyl diphosphate biosynthetic process, methylerythritol 4-phosphate pathway"/>
    <property type="evidence" value="ECO:0007669"/>
    <property type="project" value="UniProtKB-UniRule"/>
</dbReference>
<comment type="catalytic activity">
    <reaction evidence="9">
        <text>4-CDP-2-C-methyl-D-erythritol + ATP = 4-CDP-2-C-methyl-D-erythritol 2-phosphate + ADP + H(+)</text>
        <dbReference type="Rhea" id="RHEA:18437"/>
        <dbReference type="ChEBI" id="CHEBI:15378"/>
        <dbReference type="ChEBI" id="CHEBI:30616"/>
        <dbReference type="ChEBI" id="CHEBI:57823"/>
        <dbReference type="ChEBI" id="CHEBI:57919"/>
        <dbReference type="ChEBI" id="CHEBI:456216"/>
        <dbReference type="EC" id="2.7.1.148"/>
    </reaction>
</comment>
<keyword evidence="6 9" id="KW-0418">Kinase</keyword>
<dbReference type="NCBIfam" id="NF002870">
    <property type="entry name" value="PRK03188.1"/>
    <property type="match status" value="1"/>
</dbReference>
<dbReference type="GO" id="GO:0050515">
    <property type="term" value="F:4-(cytidine 5'-diphospho)-2-C-methyl-D-erythritol kinase activity"/>
    <property type="evidence" value="ECO:0007669"/>
    <property type="project" value="UniProtKB-UniRule"/>
</dbReference>
<dbReference type="PANTHER" id="PTHR43527:SF2">
    <property type="entry name" value="4-DIPHOSPHOCYTIDYL-2-C-METHYL-D-ERYTHRITOL KINASE, CHLOROPLASTIC"/>
    <property type="match status" value="1"/>
</dbReference>
<dbReference type="Pfam" id="PF08544">
    <property type="entry name" value="GHMP_kinases_C"/>
    <property type="match status" value="1"/>
</dbReference>
<dbReference type="InterPro" id="IPR006204">
    <property type="entry name" value="GHMP_kinase_N_dom"/>
</dbReference>
<dbReference type="GO" id="GO:0016114">
    <property type="term" value="P:terpenoid biosynthetic process"/>
    <property type="evidence" value="ECO:0007669"/>
    <property type="project" value="UniProtKB-UniRule"/>
</dbReference>
<dbReference type="Pfam" id="PF00288">
    <property type="entry name" value="GHMP_kinases_N"/>
    <property type="match status" value="1"/>
</dbReference>
<dbReference type="SUPFAM" id="SSF55060">
    <property type="entry name" value="GHMP Kinase, C-terminal domain"/>
    <property type="match status" value="1"/>
</dbReference>
<organism evidence="12 13">
    <name type="scientific">Microbispora oryzae</name>
    <dbReference type="NCBI Taxonomy" id="2806554"/>
    <lineage>
        <taxon>Bacteria</taxon>
        <taxon>Bacillati</taxon>
        <taxon>Actinomycetota</taxon>
        <taxon>Actinomycetes</taxon>
        <taxon>Streptosporangiales</taxon>
        <taxon>Streptosporangiaceae</taxon>
        <taxon>Microbispora</taxon>
    </lineage>
</organism>
<comment type="pathway">
    <text evidence="9">Isoprenoid biosynthesis; isopentenyl diphosphate biosynthesis via DXP pathway; isopentenyl diphosphate from 1-deoxy-D-xylulose 5-phosphate: step 3/6.</text>
</comment>
<dbReference type="AlphaFoldDB" id="A0A941AJU1"/>
<dbReference type="NCBIfam" id="TIGR00154">
    <property type="entry name" value="ispE"/>
    <property type="match status" value="1"/>
</dbReference>
<keyword evidence="13" id="KW-1185">Reference proteome</keyword>
<evidence type="ECO:0000256" key="2">
    <source>
        <dbReference type="ARBA" id="ARBA00012052"/>
    </source>
</evidence>
<comment type="similarity">
    <text evidence="1 9">Belongs to the GHMP kinase family. IspE subfamily.</text>
</comment>
<dbReference type="PANTHER" id="PTHR43527">
    <property type="entry name" value="4-DIPHOSPHOCYTIDYL-2-C-METHYL-D-ERYTHRITOL KINASE, CHLOROPLASTIC"/>
    <property type="match status" value="1"/>
</dbReference>
<dbReference type="SUPFAM" id="SSF54211">
    <property type="entry name" value="Ribosomal protein S5 domain 2-like"/>
    <property type="match status" value="1"/>
</dbReference>
<dbReference type="EMBL" id="JAFCNB010000008">
    <property type="protein sequence ID" value="MBP2705372.1"/>
    <property type="molecule type" value="Genomic_DNA"/>
</dbReference>
<dbReference type="PIRSF" id="PIRSF010376">
    <property type="entry name" value="IspE"/>
    <property type="match status" value="1"/>
</dbReference>
<comment type="caution">
    <text evidence="12">The sequence shown here is derived from an EMBL/GenBank/DDBJ whole genome shotgun (WGS) entry which is preliminary data.</text>
</comment>
<dbReference type="InterPro" id="IPR013750">
    <property type="entry name" value="GHMP_kinase_C_dom"/>
</dbReference>
<keyword evidence="4 9" id="KW-0808">Transferase</keyword>
<evidence type="ECO:0000256" key="3">
    <source>
        <dbReference type="ARBA" id="ARBA00017473"/>
    </source>
</evidence>
<dbReference type="InterPro" id="IPR020568">
    <property type="entry name" value="Ribosomal_Su5_D2-typ_SF"/>
</dbReference>
<dbReference type="Proteomes" id="UP000674234">
    <property type="component" value="Unassembled WGS sequence"/>
</dbReference>
<dbReference type="InterPro" id="IPR036554">
    <property type="entry name" value="GHMP_kinase_C_sf"/>
</dbReference>
<accession>A0A941AJU1</accession>
<evidence type="ECO:0000256" key="4">
    <source>
        <dbReference type="ARBA" id="ARBA00022679"/>
    </source>
</evidence>
<dbReference type="Gene3D" id="3.30.70.890">
    <property type="entry name" value="GHMP kinase, C-terminal domain"/>
    <property type="match status" value="1"/>
</dbReference>
<evidence type="ECO:0000256" key="5">
    <source>
        <dbReference type="ARBA" id="ARBA00022741"/>
    </source>
</evidence>
<sequence>MGGVTVRVPAKVNLQLAVGPLRDDGYHDLVNVFHAVSLFDEVTAAEPDRAGAADRPVRVRVEGEWAADVPASDDNLAVRAAAALAARAGRSYRADLLIRKTIPVAGGMAGGSADAAAALVACNELWGLGLPLPDLMEIGADIGSDVPFALLGGTAVGTGRGERLTALETSGVFHWVFALADGGLSTPRVYGECDRLRAEAGAAVPWPRVSEPLLAALREGDAPALGRTLSNDLQPAALALRPSLAATLRVGRDAGALGAIVSGSGPTCAFLAESAEHAGALAAGLKDAEGCRGAVTAFGPVPGAAPAG</sequence>
<keyword evidence="9" id="KW-0414">Isoprene biosynthesis</keyword>
<protein>
    <recommendedName>
        <fullName evidence="3 9">4-diphosphocytidyl-2-C-methyl-D-erythritol kinase</fullName>
        <shortName evidence="9">CMK</shortName>
        <ecNumber evidence="2 9">2.7.1.148</ecNumber>
    </recommendedName>
    <alternativeName>
        <fullName evidence="8 9">4-(cytidine-5'-diphospho)-2-C-methyl-D-erythritol kinase</fullName>
    </alternativeName>
</protein>
<evidence type="ECO:0000256" key="1">
    <source>
        <dbReference type="ARBA" id="ARBA00009684"/>
    </source>
</evidence>
<evidence type="ECO:0000313" key="13">
    <source>
        <dbReference type="Proteomes" id="UP000674234"/>
    </source>
</evidence>
<evidence type="ECO:0000259" key="10">
    <source>
        <dbReference type="Pfam" id="PF00288"/>
    </source>
</evidence>
<dbReference type="InterPro" id="IPR014721">
    <property type="entry name" value="Ribsml_uS5_D2-typ_fold_subgr"/>
</dbReference>
<feature type="domain" description="GHMP kinase C-terminal" evidence="11">
    <location>
        <begin position="213"/>
        <end position="286"/>
    </location>
</feature>
<gene>
    <name evidence="9" type="primary">ispE</name>
    <name evidence="12" type="ORF">JOL79_16275</name>
</gene>
<evidence type="ECO:0000259" key="11">
    <source>
        <dbReference type="Pfam" id="PF08544"/>
    </source>
</evidence>
<proteinExistence type="inferred from homology"/>
<evidence type="ECO:0000256" key="8">
    <source>
        <dbReference type="ARBA" id="ARBA00032554"/>
    </source>
</evidence>
<dbReference type="Gene3D" id="3.30.230.10">
    <property type="match status" value="1"/>
</dbReference>
<feature type="active site" evidence="9">
    <location>
        <position position="145"/>
    </location>
</feature>
<evidence type="ECO:0000256" key="6">
    <source>
        <dbReference type="ARBA" id="ARBA00022777"/>
    </source>
</evidence>
<name>A0A941AJU1_9ACTN</name>
<evidence type="ECO:0000256" key="7">
    <source>
        <dbReference type="ARBA" id="ARBA00022840"/>
    </source>
</evidence>